<comment type="caution">
    <text evidence="2">The sequence shown here is derived from an EMBL/GenBank/DDBJ whole genome shotgun (WGS) entry which is preliminary data.</text>
</comment>
<evidence type="ECO:0000313" key="2">
    <source>
        <dbReference type="EMBL" id="MCW1912725.1"/>
    </source>
</evidence>
<protein>
    <submittedName>
        <fullName evidence="2">Uncharacterized protein</fullName>
    </submittedName>
</protein>
<keyword evidence="3" id="KW-1185">Reference proteome</keyword>
<evidence type="ECO:0000256" key="1">
    <source>
        <dbReference type="SAM" id="SignalP"/>
    </source>
</evidence>
<dbReference type="EMBL" id="JAPDDR010000002">
    <property type="protein sequence ID" value="MCW1912725.1"/>
    <property type="molecule type" value="Genomic_DNA"/>
</dbReference>
<dbReference type="Proteomes" id="UP001165653">
    <property type="component" value="Unassembled WGS sequence"/>
</dbReference>
<evidence type="ECO:0000313" key="3">
    <source>
        <dbReference type="Proteomes" id="UP001165653"/>
    </source>
</evidence>
<reference evidence="2" key="1">
    <citation type="submission" date="2022-10" db="EMBL/GenBank/DDBJ databases">
        <title>Luteolibacter sp. GHJ8, whole genome shotgun sequencing project.</title>
        <authorList>
            <person name="Zhao G."/>
            <person name="Shen L."/>
        </authorList>
    </citation>
    <scope>NUCLEOTIDE SEQUENCE</scope>
    <source>
        <strain evidence="2">GHJ8</strain>
    </source>
</reference>
<feature type="chain" id="PRO_5046232225" evidence="1">
    <location>
        <begin position="32"/>
        <end position="358"/>
    </location>
</feature>
<name>A0ABT3G0H2_9BACT</name>
<dbReference type="RefSeq" id="WP_264511422.1">
    <property type="nucleotide sequence ID" value="NZ_JAPDDR010000002.1"/>
</dbReference>
<organism evidence="2 3">
    <name type="scientific">Luteolibacter rhizosphaerae</name>
    <dbReference type="NCBI Taxonomy" id="2989719"/>
    <lineage>
        <taxon>Bacteria</taxon>
        <taxon>Pseudomonadati</taxon>
        <taxon>Verrucomicrobiota</taxon>
        <taxon>Verrucomicrobiia</taxon>
        <taxon>Verrucomicrobiales</taxon>
        <taxon>Verrucomicrobiaceae</taxon>
        <taxon>Luteolibacter</taxon>
    </lineage>
</organism>
<proteinExistence type="predicted"/>
<gene>
    <name evidence="2" type="ORF">OJ996_04015</name>
</gene>
<accession>A0ABT3G0H2</accession>
<feature type="signal peptide" evidence="1">
    <location>
        <begin position="1"/>
        <end position="31"/>
    </location>
</feature>
<sequence>MKRVPQHLPSYRIATLAAIWAALVASSPADSNLFQPGTTLRNVVIPRYSSTMEREGILRFSCIRVQESGEVLADRFAAEFGEDATGKSYLRAGAAMMPRNLDSISTAGGTELKLNGIHLETEGLEGDLSALNFSSRGGFRLSCSPSTLPAAGPLAPPNARRPKWPSKLSALPCSRGPLVEPRGPGSPFWFDDRFDLGWQFHTGESLEPASAAHVRMLSKGSGSFHLKEGIYSSRGGCLLRFSLGWIACGDKFEVTWGLAPSSPGASVSKVMPPEIKRLRADGGCHVRAIDSRGRRFLIICQEVKYSGKTGLISLQGGYPRILSAEGQLHASEKHQYLRINAAGRLTLGPGHWESGNEL</sequence>
<keyword evidence="1" id="KW-0732">Signal</keyword>